<dbReference type="Proteomes" id="UP000324324">
    <property type="component" value="Unassembled WGS sequence"/>
</dbReference>
<comment type="caution">
    <text evidence="3">The sequence shown here is derived from an EMBL/GenBank/DDBJ whole genome shotgun (WGS) entry which is preliminary data.</text>
</comment>
<dbReference type="AlphaFoldDB" id="A0A5M8AMB6"/>
<gene>
    <name evidence="3" type="ORF">F1599_12050</name>
</gene>
<protein>
    <submittedName>
        <fullName evidence="3">ABC transporter substrate-binding protein</fullName>
    </submittedName>
</protein>
<dbReference type="InterPro" id="IPR042100">
    <property type="entry name" value="Bug_dom1"/>
</dbReference>
<dbReference type="EMBL" id="VWRN01000031">
    <property type="protein sequence ID" value="KAA6124623.1"/>
    <property type="molecule type" value="Genomic_DNA"/>
</dbReference>
<keyword evidence="2" id="KW-0732">Signal</keyword>
<accession>A0A5M8AMB6</accession>
<organism evidence="3 4">
    <name type="scientific">Cupriavidus cauae</name>
    <dbReference type="NCBI Taxonomy" id="2608999"/>
    <lineage>
        <taxon>Bacteria</taxon>
        <taxon>Pseudomonadati</taxon>
        <taxon>Pseudomonadota</taxon>
        <taxon>Betaproteobacteria</taxon>
        <taxon>Burkholderiales</taxon>
        <taxon>Burkholderiaceae</taxon>
        <taxon>Cupriavidus</taxon>
    </lineage>
</organism>
<feature type="signal peptide" evidence="2">
    <location>
        <begin position="1"/>
        <end position="29"/>
    </location>
</feature>
<dbReference type="PANTHER" id="PTHR42928:SF5">
    <property type="entry name" value="BLR1237 PROTEIN"/>
    <property type="match status" value="1"/>
</dbReference>
<sequence>MTFAELTRKARHAAVAVALLAAGAAGAPAALAQKIEKIDGPLRFVVGYAPGGASDRAARIVGQALQAKYGVTVVVENKAGAGGRLAAQQVRHAGPADNVLMLGNPAVMTVAPLVFKDTSYDPDTDFVPVSQVSSYDFAVITGPQVPVREMSHLVAWLKANPGKAFFGVPATGSLPHFFALMLAERAGVKGDVVGYKGSAPLATDMLGGQVPVGVDTLDAVLSLHQSGKLKILAVSGKTRSSFAKDIPTLKEAGIDLAADGWNAFFAPKSMPPVKVKALSAAIHSVMSDPAVQQRFVAANMQPVASTQQQTADMLKAYNAQWQPVVKRSGFQQ</sequence>
<dbReference type="PANTHER" id="PTHR42928">
    <property type="entry name" value="TRICARBOXYLATE-BINDING PROTEIN"/>
    <property type="match status" value="1"/>
</dbReference>
<evidence type="ECO:0000256" key="2">
    <source>
        <dbReference type="SAM" id="SignalP"/>
    </source>
</evidence>
<evidence type="ECO:0000313" key="3">
    <source>
        <dbReference type="EMBL" id="KAA6124623.1"/>
    </source>
</evidence>
<feature type="chain" id="PRO_5024346589" evidence="2">
    <location>
        <begin position="30"/>
        <end position="332"/>
    </location>
</feature>
<dbReference type="PIRSF" id="PIRSF017082">
    <property type="entry name" value="YflP"/>
    <property type="match status" value="1"/>
</dbReference>
<proteinExistence type="inferred from homology"/>
<comment type="similarity">
    <text evidence="1">Belongs to the UPF0065 (bug) family.</text>
</comment>
<dbReference type="SUPFAM" id="SSF53850">
    <property type="entry name" value="Periplasmic binding protein-like II"/>
    <property type="match status" value="1"/>
</dbReference>
<dbReference type="Pfam" id="PF03401">
    <property type="entry name" value="TctC"/>
    <property type="match status" value="1"/>
</dbReference>
<dbReference type="InterPro" id="IPR005064">
    <property type="entry name" value="BUG"/>
</dbReference>
<reference evidence="3 4" key="1">
    <citation type="submission" date="2019-09" db="EMBL/GenBank/DDBJ databases">
        <title>Isolation of a novel species in the genus Cupriavidus from patients with sepsis using whole genome sequencing.</title>
        <authorList>
            <person name="Kweon O.J."/>
            <person name="Lee M.-K."/>
        </authorList>
    </citation>
    <scope>NUCLEOTIDE SEQUENCE [LARGE SCALE GENOMIC DNA]</scope>
    <source>
        <strain evidence="3 4">MKL-01</strain>
    </source>
</reference>
<dbReference type="Gene3D" id="3.40.190.150">
    <property type="entry name" value="Bordetella uptake gene, domain 1"/>
    <property type="match status" value="1"/>
</dbReference>
<evidence type="ECO:0000313" key="4">
    <source>
        <dbReference type="Proteomes" id="UP000324324"/>
    </source>
</evidence>
<dbReference type="RefSeq" id="WP_150083248.1">
    <property type="nucleotide sequence ID" value="NZ_VWRN01000031.1"/>
</dbReference>
<name>A0A5M8AMB6_9BURK</name>
<keyword evidence="4" id="KW-1185">Reference proteome</keyword>
<dbReference type="Gene3D" id="3.40.190.10">
    <property type="entry name" value="Periplasmic binding protein-like II"/>
    <property type="match status" value="1"/>
</dbReference>
<evidence type="ECO:0000256" key="1">
    <source>
        <dbReference type="ARBA" id="ARBA00006987"/>
    </source>
</evidence>